<dbReference type="EMBL" id="UINC01058350">
    <property type="protein sequence ID" value="SVB80506.1"/>
    <property type="molecule type" value="Genomic_DNA"/>
</dbReference>
<gene>
    <name evidence="1" type="ORF">METZ01_LOCUS233360</name>
</gene>
<evidence type="ECO:0000313" key="1">
    <source>
        <dbReference type="EMBL" id="SVB80506.1"/>
    </source>
</evidence>
<name>A0A382GZK2_9ZZZZ</name>
<proteinExistence type="predicted"/>
<reference evidence="1" key="1">
    <citation type="submission" date="2018-05" db="EMBL/GenBank/DDBJ databases">
        <authorList>
            <person name="Lanie J.A."/>
            <person name="Ng W.-L."/>
            <person name="Kazmierczak K.M."/>
            <person name="Andrzejewski T.M."/>
            <person name="Davidsen T.M."/>
            <person name="Wayne K.J."/>
            <person name="Tettelin H."/>
            <person name="Glass J.I."/>
            <person name="Rusch D."/>
            <person name="Podicherti R."/>
            <person name="Tsui H.-C.T."/>
            <person name="Winkler M.E."/>
        </authorList>
    </citation>
    <scope>NUCLEOTIDE SEQUENCE</scope>
</reference>
<dbReference type="AlphaFoldDB" id="A0A382GZK2"/>
<protein>
    <submittedName>
        <fullName evidence="1">Uncharacterized protein</fullName>
    </submittedName>
</protein>
<accession>A0A382GZK2</accession>
<sequence length="123" mass="13982">MRTLKYDFCKSSIEILSSSRSFITIKCTFFTILGSYIRLFPKQKISIPAFIINSNTVSRLYSSDIAFICGSSLITTPSKPIFFLRRSCIIDFDSVAGYVLSSSLWNKCDTMIAFKELLLINFL</sequence>
<organism evidence="1">
    <name type="scientific">marine metagenome</name>
    <dbReference type="NCBI Taxonomy" id="408172"/>
    <lineage>
        <taxon>unclassified sequences</taxon>
        <taxon>metagenomes</taxon>
        <taxon>ecological metagenomes</taxon>
    </lineage>
</organism>